<evidence type="ECO:0000313" key="2">
    <source>
        <dbReference type="Proteomes" id="UP001519331"/>
    </source>
</evidence>
<comment type="caution">
    <text evidence="1">The sequence shown here is derived from an EMBL/GenBank/DDBJ whole genome shotgun (WGS) entry which is preliminary data.</text>
</comment>
<dbReference type="PROSITE" id="PS51257">
    <property type="entry name" value="PROKAR_LIPOPROTEIN"/>
    <property type="match status" value="1"/>
</dbReference>
<dbReference type="RefSeq" id="WP_210047300.1">
    <property type="nucleotide sequence ID" value="NZ_JAGINX010000001.1"/>
</dbReference>
<sequence>MRLALEIDGMFRMNRIVAVTMLAILGATGCGGEESSEEPEMNEEEFTSVVDEMAESLPGLLRAAHSADFDLTGHIQETTCTEGVSPDEEPGDRTRLSARFVSQASSAEEAEEILVQLETSWPEMGWKSGDREDRSQVQSSNEVTRVTFQRNWGNSQDYGAQAVVTHEENHDGEHEVVVAVVGSCVSHEGSGRNVDSYPLNAEEG</sequence>
<accession>A0ABS4SYS8</accession>
<keyword evidence="2" id="KW-1185">Reference proteome</keyword>
<proteinExistence type="predicted"/>
<evidence type="ECO:0000313" key="1">
    <source>
        <dbReference type="EMBL" id="MBP2317075.1"/>
    </source>
</evidence>
<protein>
    <recommendedName>
        <fullName evidence="3">Lipoprotein</fullName>
    </recommendedName>
</protein>
<dbReference type="EMBL" id="JAGINX010000001">
    <property type="protein sequence ID" value="MBP2317075.1"/>
    <property type="molecule type" value="Genomic_DNA"/>
</dbReference>
<dbReference type="Proteomes" id="UP001519331">
    <property type="component" value="Unassembled WGS sequence"/>
</dbReference>
<reference evidence="1 2" key="1">
    <citation type="submission" date="2021-03" db="EMBL/GenBank/DDBJ databases">
        <title>Sequencing the genomes of 1000 actinobacteria strains.</title>
        <authorList>
            <person name="Klenk H.-P."/>
        </authorList>
    </citation>
    <scope>NUCLEOTIDE SEQUENCE [LARGE SCALE GENOMIC DNA]</scope>
    <source>
        <strain evidence="1 2">DSM 12544</strain>
    </source>
</reference>
<name>A0ABS4SYS8_9MICC</name>
<evidence type="ECO:0008006" key="3">
    <source>
        <dbReference type="Google" id="ProtNLM"/>
    </source>
</evidence>
<organism evidence="1 2">
    <name type="scientific">Nesterenkonia lacusekhoensis</name>
    <dbReference type="NCBI Taxonomy" id="150832"/>
    <lineage>
        <taxon>Bacteria</taxon>
        <taxon>Bacillati</taxon>
        <taxon>Actinomycetota</taxon>
        <taxon>Actinomycetes</taxon>
        <taxon>Micrococcales</taxon>
        <taxon>Micrococcaceae</taxon>
        <taxon>Nesterenkonia</taxon>
    </lineage>
</organism>
<gene>
    <name evidence="1" type="ORF">JOF45_000094</name>
</gene>